<evidence type="ECO:0000256" key="3">
    <source>
        <dbReference type="ARBA" id="ARBA00022475"/>
    </source>
</evidence>
<dbReference type="STRING" id="45056.Lade_1735"/>
<dbReference type="KEGG" id="ladl:NCTC12735_01246"/>
<proteinExistence type="predicted"/>
<feature type="transmembrane region" description="Helical" evidence="8">
    <location>
        <begin position="356"/>
        <end position="376"/>
    </location>
</feature>
<organism evidence="9 11">
    <name type="scientific">Legionella adelaidensis</name>
    <dbReference type="NCBI Taxonomy" id="45056"/>
    <lineage>
        <taxon>Bacteria</taxon>
        <taxon>Pseudomonadati</taxon>
        <taxon>Pseudomonadota</taxon>
        <taxon>Gammaproteobacteria</taxon>
        <taxon>Legionellales</taxon>
        <taxon>Legionellaceae</taxon>
        <taxon>Legionella</taxon>
    </lineage>
</organism>
<keyword evidence="4" id="KW-0997">Cell inner membrane</keyword>
<keyword evidence="3" id="KW-1003">Cell membrane</keyword>
<feature type="transmembrane region" description="Helical" evidence="8">
    <location>
        <begin position="427"/>
        <end position="449"/>
    </location>
</feature>
<dbReference type="Gene3D" id="3.30.70.1440">
    <property type="entry name" value="Multidrug efflux transporter AcrB pore domain"/>
    <property type="match status" value="1"/>
</dbReference>
<evidence type="ECO:0000256" key="7">
    <source>
        <dbReference type="ARBA" id="ARBA00023136"/>
    </source>
</evidence>
<keyword evidence="7 8" id="KW-0472">Membrane</keyword>
<dbReference type="Proteomes" id="UP000054859">
    <property type="component" value="Unassembled WGS sequence"/>
</dbReference>
<dbReference type="GO" id="GO:0005886">
    <property type="term" value="C:plasma membrane"/>
    <property type="evidence" value="ECO:0007669"/>
    <property type="project" value="UniProtKB-SubCell"/>
</dbReference>
<accession>A0A0W0R1F4</accession>
<evidence type="ECO:0000256" key="1">
    <source>
        <dbReference type="ARBA" id="ARBA00004429"/>
    </source>
</evidence>
<feature type="transmembrane region" description="Helical" evidence="8">
    <location>
        <begin position="968"/>
        <end position="994"/>
    </location>
</feature>
<evidence type="ECO:0000256" key="2">
    <source>
        <dbReference type="ARBA" id="ARBA00022448"/>
    </source>
</evidence>
<dbReference type="Gene3D" id="3.30.70.1430">
    <property type="entry name" value="Multidrug efflux transporter AcrB pore domain"/>
    <property type="match status" value="2"/>
</dbReference>
<feature type="transmembrane region" description="Helical" evidence="8">
    <location>
        <begin position="333"/>
        <end position="349"/>
    </location>
</feature>
<keyword evidence="6 8" id="KW-1133">Transmembrane helix</keyword>
<keyword evidence="5 8" id="KW-0812">Transmembrane</keyword>
<feature type="transmembrane region" description="Helical" evidence="8">
    <location>
        <begin position="455"/>
        <end position="480"/>
    </location>
</feature>
<feature type="transmembrane region" description="Helical" evidence="8">
    <location>
        <begin position="865"/>
        <end position="885"/>
    </location>
</feature>
<sequence>MKFADYFLKNPVSAIVLNSLLVILGMLCLFQLPLCEYPDVSLPVINVSTYYPNASAPLVESSVTNVLEEHLAGIEGLETITSRSNAGSSQITLNFLPVTSMDKAFNAVQEAVSNSKGLLPPEVKIPFIEKQKKNTGLPFIAIAVESNKESFGELTHFTTLNLKNQFRSIPGVSSVEVWGQPLSYQITLSPEKLYNYGINTSNIFEALISSKIALPAGSYQNKIPVTLQTELKTLEDYEDLRISTRGNSSVPLKAIAKITLENDQSTSRTRVNGNPGVVISINKANDANPLEVSREVTKMLQQLQESLPSSIKAQIILDQSEFIQSSLKNIKKAISEAIFLVVLIVFLFLRNFRATLIPIITIPISLLGALLFLRLFHYSLNLMTLLAMILAIGLVVDDAIVVLENIWRHIEEGIAPIKAAYKGVKEIGFAIISMTVTLASVYLPIVFINGVLGQIFIEFAVALAGSVLISGLVALTLSPLMCAKLLQMKENTIWPQFDNKFAVLTTKYVSSLEKIAGRKKIVLSVLFLSSFLSYELYSLIPQESAPKEDRGLMGLYLPSLSGEKLDDLDKKINAMEDKLHSIPEIQNRLTFIGDWGGTTIMPLKPHSQRHRSTSQVVEDTRPKLAQLPSVDPQLWSWDFGLPGTDALNNQSELSLNITTTEDFSRLLEHTNTLKMKLEESGKYTYVEHELRLDNIGYTIQIDQDQLAKLGLTTTQVAKTIEVFFSGDKSQTFEKDGINYNINVKGNVNPWSVDELYVFTPQGKPVSLGAICKMIPETMPEALTHYQQQHSTTLHVQPKAGTLASASVDLFHIAKSILPPYYKLSWNGSVKSFQESQHTMQLLILLSLIFIYAALSIQFSSFLDPLIILITVPLASTGALLLLYVFGQTLNIYSQIGLVTLIGLISKHGILLVEFANQQIQSGVSLKKAILAAAKIRLRPILMTTGAMVFGALPLALSHDAGYEGRRAIGMVLIGGLCWGTLFTLYILPGVYLMITSLKKNRSWARSELEV</sequence>
<dbReference type="RefSeq" id="WP_058462809.1">
    <property type="nucleotide sequence ID" value="NZ_CAAAHS010000011.1"/>
</dbReference>
<dbReference type="OrthoDB" id="9758297at2"/>
<dbReference type="Proteomes" id="UP000281170">
    <property type="component" value="Plasmid 19"/>
</dbReference>
<dbReference type="SUPFAM" id="SSF82714">
    <property type="entry name" value="Multidrug efflux transporter AcrB TolC docking domain, DN and DC subdomains"/>
    <property type="match status" value="2"/>
</dbReference>
<dbReference type="PRINTS" id="PR00702">
    <property type="entry name" value="ACRIFLAVINRP"/>
</dbReference>
<name>A0A0W0R1F4_9GAMM</name>
<comment type="subcellular location">
    <subcellularLocation>
        <location evidence="1">Cell inner membrane</location>
        <topology evidence="1">Multi-pass membrane protein</topology>
    </subcellularLocation>
</comment>
<dbReference type="EMBL" id="LNKA01000016">
    <property type="protein sequence ID" value="KTC64928.1"/>
    <property type="molecule type" value="Genomic_DNA"/>
</dbReference>
<dbReference type="SUPFAM" id="SSF82866">
    <property type="entry name" value="Multidrug efflux transporter AcrB transmembrane domain"/>
    <property type="match status" value="2"/>
</dbReference>
<feature type="transmembrane region" description="Helical" evidence="8">
    <location>
        <begin position="382"/>
        <end position="407"/>
    </location>
</feature>
<gene>
    <name evidence="10" type="primary">mdtC_2</name>
    <name evidence="9" type="ORF">Lade_1735</name>
    <name evidence="10" type="ORF">NCTC12735_01246</name>
</gene>
<dbReference type="PATRIC" id="fig|45056.6.peg.1791"/>
<evidence type="ECO:0000256" key="4">
    <source>
        <dbReference type="ARBA" id="ARBA00022519"/>
    </source>
</evidence>
<dbReference type="Gene3D" id="3.30.70.1320">
    <property type="entry name" value="Multidrug efflux transporter AcrB pore domain like"/>
    <property type="match status" value="1"/>
</dbReference>
<evidence type="ECO:0000256" key="5">
    <source>
        <dbReference type="ARBA" id="ARBA00022692"/>
    </source>
</evidence>
<feature type="transmembrane region" description="Helical" evidence="8">
    <location>
        <begin position="935"/>
        <end position="956"/>
    </location>
</feature>
<dbReference type="SUPFAM" id="SSF82693">
    <property type="entry name" value="Multidrug efflux transporter AcrB pore domain, PN1, PN2, PC1 and PC2 subdomains"/>
    <property type="match status" value="3"/>
</dbReference>
<dbReference type="PANTHER" id="PTHR32063">
    <property type="match status" value="1"/>
</dbReference>
<reference evidence="10 12" key="2">
    <citation type="submission" date="2018-12" db="EMBL/GenBank/DDBJ databases">
        <authorList>
            <consortium name="Pathogen Informatics"/>
        </authorList>
    </citation>
    <scope>NUCLEOTIDE SEQUENCE [LARGE SCALE GENOMIC DNA]</scope>
    <source>
        <strain evidence="10 12">NCTC12735</strain>
        <plasmid evidence="12">19</plasmid>
    </source>
</reference>
<reference evidence="9 11" key="1">
    <citation type="submission" date="2015-11" db="EMBL/GenBank/DDBJ databases">
        <title>Identification of large and diverse effector repertoires of 38 Legionella species.</title>
        <authorList>
            <person name="Burstein D."/>
            <person name="Amaro F."/>
            <person name="Zusman T."/>
            <person name="Lifshitz Z."/>
            <person name="Cohen O."/>
            <person name="Gilbert J.A."/>
            <person name="Pupko T."/>
            <person name="Shuman H.A."/>
            <person name="Segal G."/>
        </authorList>
    </citation>
    <scope>NUCLEOTIDE SEQUENCE [LARGE SCALE GENOMIC DNA]</scope>
    <source>
        <strain evidence="9 11">1762-AUS-E</strain>
    </source>
</reference>
<keyword evidence="2" id="KW-0813">Transport</keyword>
<feature type="transmembrane region" description="Helical" evidence="8">
    <location>
        <begin position="839"/>
        <end position="858"/>
    </location>
</feature>
<dbReference type="PANTHER" id="PTHR32063:SF23">
    <property type="entry name" value="HAE1 FAMILY EFFLLUX PUMP PERMEASE COMPONENT"/>
    <property type="match status" value="1"/>
</dbReference>
<keyword evidence="11" id="KW-1185">Reference proteome</keyword>
<dbReference type="Gene3D" id="1.20.1640.10">
    <property type="entry name" value="Multidrug efflux transporter AcrB transmembrane domain"/>
    <property type="match status" value="2"/>
</dbReference>
<geneLocation type="plasmid" evidence="10 12">
    <name>19</name>
</geneLocation>
<dbReference type="EMBL" id="LR134428">
    <property type="protein sequence ID" value="VEH85611.1"/>
    <property type="molecule type" value="Genomic_DNA"/>
</dbReference>
<evidence type="ECO:0000256" key="6">
    <source>
        <dbReference type="ARBA" id="ARBA00022989"/>
    </source>
</evidence>
<dbReference type="InterPro" id="IPR027463">
    <property type="entry name" value="AcrB_DN_DC_subdom"/>
</dbReference>
<evidence type="ECO:0000313" key="12">
    <source>
        <dbReference type="Proteomes" id="UP000281170"/>
    </source>
</evidence>
<dbReference type="FunFam" id="1.20.1640.10:FF:000001">
    <property type="entry name" value="Efflux pump membrane transporter"/>
    <property type="match status" value="1"/>
</dbReference>
<evidence type="ECO:0000313" key="10">
    <source>
        <dbReference type="EMBL" id="VEH85611.1"/>
    </source>
</evidence>
<feature type="transmembrane region" description="Helical" evidence="8">
    <location>
        <begin position="12"/>
        <end position="34"/>
    </location>
</feature>
<dbReference type="AlphaFoldDB" id="A0A0W0R1F4"/>
<evidence type="ECO:0000313" key="9">
    <source>
        <dbReference type="EMBL" id="KTC64928.1"/>
    </source>
</evidence>
<keyword evidence="10" id="KW-0614">Plasmid</keyword>
<dbReference type="Gene3D" id="3.30.2090.10">
    <property type="entry name" value="Multidrug efflux transporter AcrB TolC docking domain, DN and DC subdomains"/>
    <property type="match status" value="2"/>
</dbReference>
<dbReference type="Pfam" id="PF00873">
    <property type="entry name" value="ACR_tran"/>
    <property type="match status" value="1"/>
</dbReference>
<dbReference type="GO" id="GO:0042910">
    <property type="term" value="F:xenobiotic transmembrane transporter activity"/>
    <property type="evidence" value="ECO:0007669"/>
    <property type="project" value="TreeGrafter"/>
</dbReference>
<protein>
    <submittedName>
        <fullName evidence="9">Integral membrane protein, AcrB/AcrD/AcrF family</fullName>
    </submittedName>
</protein>
<dbReference type="InterPro" id="IPR001036">
    <property type="entry name" value="Acrflvin-R"/>
</dbReference>
<evidence type="ECO:0000256" key="8">
    <source>
        <dbReference type="SAM" id="Phobius"/>
    </source>
</evidence>
<evidence type="ECO:0000313" key="11">
    <source>
        <dbReference type="Proteomes" id="UP000054859"/>
    </source>
</evidence>